<dbReference type="PIRSF" id="PIRSF003128">
    <property type="entry name" value="RecN"/>
    <property type="match status" value="1"/>
</dbReference>
<feature type="coiled-coil region" evidence="10">
    <location>
        <begin position="165"/>
        <end position="236"/>
    </location>
</feature>
<reference evidence="12" key="1">
    <citation type="journal article" date="2014" name="Int. J. Syst. Evol. Microbiol.">
        <title>Complete genome sequence of Corynebacterium casei LMG S-19264T (=DSM 44701T), isolated from a smear-ripened cheese.</title>
        <authorList>
            <consortium name="US DOE Joint Genome Institute (JGI-PGF)"/>
            <person name="Walter F."/>
            <person name="Albersmeier A."/>
            <person name="Kalinowski J."/>
            <person name="Ruckert C."/>
        </authorList>
    </citation>
    <scope>NUCLEOTIDE SEQUENCE</scope>
    <source>
        <strain evidence="12">KCTC 12368</strain>
    </source>
</reference>
<dbReference type="SUPFAM" id="SSF52540">
    <property type="entry name" value="P-loop containing nucleoside triphosphate hydrolases"/>
    <property type="match status" value="1"/>
</dbReference>
<reference evidence="12" key="2">
    <citation type="submission" date="2020-09" db="EMBL/GenBank/DDBJ databases">
        <authorList>
            <person name="Sun Q."/>
            <person name="Kim S."/>
        </authorList>
    </citation>
    <scope>NUCLEOTIDE SEQUENCE</scope>
    <source>
        <strain evidence="12">KCTC 12368</strain>
    </source>
</reference>
<keyword evidence="13" id="KW-1185">Reference proteome</keyword>
<dbReference type="EMBL" id="BMWX01000003">
    <property type="protein sequence ID" value="GGZ28457.1"/>
    <property type="molecule type" value="Genomic_DNA"/>
</dbReference>
<dbReference type="FunFam" id="3.40.50.300:FF:000319">
    <property type="entry name" value="DNA repair protein RecN"/>
    <property type="match status" value="1"/>
</dbReference>
<feature type="domain" description="RecF/RecN/SMC N-terminal" evidence="11">
    <location>
        <begin position="1"/>
        <end position="507"/>
    </location>
</feature>
<evidence type="ECO:0000256" key="3">
    <source>
        <dbReference type="ARBA" id="ARBA00021315"/>
    </source>
</evidence>
<dbReference type="Gene3D" id="3.40.50.300">
    <property type="entry name" value="P-loop containing nucleotide triphosphate hydrolases"/>
    <property type="match status" value="2"/>
</dbReference>
<sequence>MLKNLSITNYALIESLEMSPSRGLNMITGETGAGKSIMLGAIGLLLGNRADIKSLYDEDQKCIIEGLFDIGDYGLQGYFEEQDLDYENQCIIRREIAPSGKSRAFVNDTPVRLEVLKSLGKALMDIHSQHDNLMLGASEYQLSLIDGFANTQAEITHYTSNYKAYKKAKKSYEALAKDAADLRKEADFNQFQLEELSSLQLQAGEQLELENEQEILDNAEEIKSKINESLQTLQGEDLGAMHLLQQTNQNVQQLARYSSKFEELKERFNSVFIEISDIAGSLEDEDSKIEVDFDKLEEIRDRLSKIYQLQKKHGLQTVEELIQLEADLADKALQVENLDDELEKLHQELKANEKALQEAGNKLSAKRKGQFKEFAAQITGLLAHLGMENASMVINHQTVPPTNSGVDEIEIQFSANKGIKPQPIRQVASGGEFSRLMFAIKYIMADKIALPTLIFDEIDTGISGEVALQMVTMMQEIAKNHQVICISHLPQVAAKGEKHYFVYKDNSAAKTASKIKTLNEEERILEIAKMIAGAKPSESALKSAKDLLTS</sequence>
<dbReference type="RefSeq" id="WP_018472907.1">
    <property type="nucleotide sequence ID" value="NZ_BMWX01000003.1"/>
</dbReference>
<dbReference type="Proteomes" id="UP000619457">
    <property type="component" value="Unassembled WGS sequence"/>
</dbReference>
<dbReference type="InterPro" id="IPR003395">
    <property type="entry name" value="RecF/RecN/SMC_N"/>
</dbReference>
<keyword evidence="5 9" id="KW-0227">DNA damage</keyword>
<evidence type="ECO:0000256" key="7">
    <source>
        <dbReference type="ARBA" id="ARBA00023204"/>
    </source>
</evidence>
<dbReference type="PANTHER" id="PTHR11059">
    <property type="entry name" value="DNA REPAIR PROTEIN RECN"/>
    <property type="match status" value="1"/>
</dbReference>
<dbReference type="GO" id="GO:0043590">
    <property type="term" value="C:bacterial nucleoid"/>
    <property type="evidence" value="ECO:0007669"/>
    <property type="project" value="TreeGrafter"/>
</dbReference>
<accession>A0A918Q1D4</accession>
<keyword evidence="4" id="KW-0547">Nucleotide-binding</keyword>
<evidence type="ECO:0000256" key="1">
    <source>
        <dbReference type="ARBA" id="ARBA00003618"/>
    </source>
</evidence>
<evidence type="ECO:0000256" key="6">
    <source>
        <dbReference type="ARBA" id="ARBA00022840"/>
    </source>
</evidence>
<comment type="caution">
    <text evidence="12">The sequence shown here is derived from an EMBL/GenBank/DDBJ whole genome shotgun (WGS) entry which is preliminary data.</text>
</comment>
<dbReference type="InterPro" id="IPR027417">
    <property type="entry name" value="P-loop_NTPase"/>
</dbReference>
<dbReference type="GO" id="GO:0006281">
    <property type="term" value="P:DNA repair"/>
    <property type="evidence" value="ECO:0007669"/>
    <property type="project" value="UniProtKB-KW"/>
</dbReference>
<dbReference type="GO" id="GO:0006310">
    <property type="term" value="P:DNA recombination"/>
    <property type="evidence" value="ECO:0007669"/>
    <property type="project" value="InterPro"/>
</dbReference>
<organism evidence="12 13">
    <name type="scientific">Echinicola pacifica</name>
    <dbReference type="NCBI Taxonomy" id="346377"/>
    <lineage>
        <taxon>Bacteria</taxon>
        <taxon>Pseudomonadati</taxon>
        <taxon>Bacteroidota</taxon>
        <taxon>Cytophagia</taxon>
        <taxon>Cytophagales</taxon>
        <taxon>Cyclobacteriaceae</taxon>
        <taxon>Echinicola</taxon>
    </lineage>
</organism>
<name>A0A918Q1D4_9BACT</name>
<evidence type="ECO:0000256" key="8">
    <source>
        <dbReference type="ARBA" id="ARBA00033408"/>
    </source>
</evidence>
<evidence type="ECO:0000313" key="12">
    <source>
        <dbReference type="EMBL" id="GGZ28457.1"/>
    </source>
</evidence>
<keyword evidence="7 9" id="KW-0234">DNA repair</keyword>
<dbReference type="PANTHER" id="PTHR11059:SF0">
    <property type="entry name" value="DNA REPAIR PROTEIN RECN"/>
    <property type="match status" value="1"/>
</dbReference>
<comment type="function">
    <text evidence="1 9">May be involved in recombinational repair of damaged DNA.</text>
</comment>
<dbReference type="CDD" id="cd03241">
    <property type="entry name" value="ABC_RecN"/>
    <property type="match status" value="2"/>
</dbReference>
<keyword evidence="6" id="KW-0067">ATP-binding</keyword>
<dbReference type="GO" id="GO:0009432">
    <property type="term" value="P:SOS response"/>
    <property type="evidence" value="ECO:0007669"/>
    <property type="project" value="TreeGrafter"/>
</dbReference>
<evidence type="ECO:0000256" key="10">
    <source>
        <dbReference type="SAM" id="Coils"/>
    </source>
</evidence>
<dbReference type="GO" id="GO:0005524">
    <property type="term" value="F:ATP binding"/>
    <property type="evidence" value="ECO:0007669"/>
    <property type="project" value="UniProtKB-KW"/>
</dbReference>
<dbReference type="NCBIfam" id="TIGR00634">
    <property type="entry name" value="recN"/>
    <property type="match status" value="1"/>
</dbReference>
<dbReference type="InterPro" id="IPR004604">
    <property type="entry name" value="DNA_recomb/repair_RecN"/>
</dbReference>
<evidence type="ECO:0000256" key="4">
    <source>
        <dbReference type="ARBA" id="ARBA00022741"/>
    </source>
</evidence>
<feature type="coiled-coil region" evidence="10">
    <location>
        <begin position="321"/>
        <end position="362"/>
    </location>
</feature>
<evidence type="ECO:0000256" key="5">
    <source>
        <dbReference type="ARBA" id="ARBA00022763"/>
    </source>
</evidence>
<keyword evidence="10" id="KW-0175">Coiled coil</keyword>
<gene>
    <name evidence="12" type="primary">recN</name>
    <name evidence="12" type="ORF">GCM10007049_21800</name>
</gene>
<dbReference type="AlphaFoldDB" id="A0A918Q1D4"/>
<proteinExistence type="inferred from homology"/>
<evidence type="ECO:0000259" key="11">
    <source>
        <dbReference type="Pfam" id="PF02463"/>
    </source>
</evidence>
<evidence type="ECO:0000256" key="9">
    <source>
        <dbReference type="PIRNR" id="PIRNR003128"/>
    </source>
</evidence>
<evidence type="ECO:0000313" key="13">
    <source>
        <dbReference type="Proteomes" id="UP000619457"/>
    </source>
</evidence>
<evidence type="ECO:0000256" key="2">
    <source>
        <dbReference type="ARBA" id="ARBA00009441"/>
    </source>
</evidence>
<comment type="similarity">
    <text evidence="2 9">Belongs to the RecN family.</text>
</comment>
<protein>
    <recommendedName>
        <fullName evidence="3 9">DNA repair protein RecN</fullName>
    </recommendedName>
    <alternativeName>
        <fullName evidence="8 9">Recombination protein N</fullName>
    </alternativeName>
</protein>
<dbReference type="Pfam" id="PF02463">
    <property type="entry name" value="SMC_N"/>
    <property type="match status" value="1"/>
</dbReference>